<feature type="region of interest" description="Disordered" evidence="1">
    <location>
        <begin position="33"/>
        <end position="88"/>
    </location>
</feature>
<dbReference type="EMBL" id="JAAALK010000953">
    <property type="protein sequence ID" value="KAG8043481.1"/>
    <property type="molecule type" value="Genomic_DNA"/>
</dbReference>
<accession>A0A8J5R1U4</accession>
<keyword evidence="3" id="KW-1185">Reference proteome</keyword>
<name>A0A8J5R1U4_ZIZPA</name>
<gene>
    <name evidence="2" type="ORF">GUJ93_ZPchr0458g22699</name>
</gene>
<feature type="compositionally biased region" description="Low complexity" evidence="1">
    <location>
        <begin position="79"/>
        <end position="88"/>
    </location>
</feature>
<evidence type="ECO:0000256" key="1">
    <source>
        <dbReference type="SAM" id="MobiDB-lite"/>
    </source>
</evidence>
<reference evidence="2" key="2">
    <citation type="submission" date="2021-02" db="EMBL/GenBank/DDBJ databases">
        <authorList>
            <person name="Kimball J.A."/>
            <person name="Haas M.W."/>
            <person name="Macchietto M."/>
            <person name="Kono T."/>
            <person name="Duquette J."/>
            <person name="Shao M."/>
        </authorList>
    </citation>
    <scope>NUCLEOTIDE SEQUENCE</scope>
    <source>
        <tissue evidence="2">Fresh leaf tissue</tissue>
    </source>
</reference>
<evidence type="ECO:0000313" key="3">
    <source>
        <dbReference type="Proteomes" id="UP000729402"/>
    </source>
</evidence>
<dbReference type="AlphaFoldDB" id="A0A8J5R1U4"/>
<evidence type="ECO:0000313" key="2">
    <source>
        <dbReference type="EMBL" id="KAG8043481.1"/>
    </source>
</evidence>
<dbReference type="Proteomes" id="UP000729402">
    <property type="component" value="Unassembled WGS sequence"/>
</dbReference>
<proteinExistence type="predicted"/>
<protein>
    <submittedName>
        <fullName evidence="2">Uncharacterized protein</fullName>
    </submittedName>
</protein>
<organism evidence="2 3">
    <name type="scientific">Zizania palustris</name>
    <name type="common">Northern wild rice</name>
    <dbReference type="NCBI Taxonomy" id="103762"/>
    <lineage>
        <taxon>Eukaryota</taxon>
        <taxon>Viridiplantae</taxon>
        <taxon>Streptophyta</taxon>
        <taxon>Embryophyta</taxon>
        <taxon>Tracheophyta</taxon>
        <taxon>Spermatophyta</taxon>
        <taxon>Magnoliopsida</taxon>
        <taxon>Liliopsida</taxon>
        <taxon>Poales</taxon>
        <taxon>Poaceae</taxon>
        <taxon>BOP clade</taxon>
        <taxon>Oryzoideae</taxon>
        <taxon>Oryzeae</taxon>
        <taxon>Zizaniinae</taxon>
        <taxon>Zizania</taxon>
    </lineage>
</organism>
<feature type="compositionally biased region" description="Pro residues" evidence="1">
    <location>
        <begin position="68"/>
        <end position="78"/>
    </location>
</feature>
<comment type="caution">
    <text evidence="2">The sequence shown here is derived from an EMBL/GenBank/DDBJ whole genome shotgun (WGS) entry which is preliminary data.</text>
</comment>
<reference evidence="2" key="1">
    <citation type="journal article" date="2021" name="bioRxiv">
        <title>Whole Genome Assembly and Annotation of Northern Wild Rice, Zizania palustris L., Supports a Whole Genome Duplication in the Zizania Genus.</title>
        <authorList>
            <person name="Haas M."/>
            <person name="Kono T."/>
            <person name="Macchietto M."/>
            <person name="Millas R."/>
            <person name="McGilp L."/>
            <person name="Shao M."/>
            <person name="Duquette J."/>
            <person name="Hirsch C.N."/>
            <person name="Kimball J."/>
        </authorList>
    </citation>
    <scope>NUCLEOTIDE SEQUENCE</scope>
    <source>
        <tissue evidence="2">Fresh leaf tissue</tissue>
    </source>
</reference>
<sequence>MMFSAHPGQKEPEETVSLTFADPVTVLRDASPLAVATPRATSPLRSGTPPSPPTSRLPAIALRGLCRPVPPPSPPLPRTAPATAIAGL</sequence>